<gene>
    <name evidence="1" type="ORF">K4G66_14425</name>
</gene>
<evidence type="ECO:0000313" key="1">
    <source>
        <dbReference type="EMBL" id="WKN39888.1"/>
    </source>
</evidence>
<name>A0AA49PYV5_9BACT</name>
<reference evidence="1" key="2">
    <citation type="journal article" date="2024" name="Antonie Van Leeuwenhoek">
        <title>Roseihalotalea indica gen. nov., sp. nov., a halophilic Bacteroidetes from mesopelagic Southwest Indian Ocean with higher carbohydrate metabolic potential.</title>
        <authorList>
            <person name="Chen B."/>
            <person name="Zhang M."/>
            <person name="Lin D."/>
            <person name="Ye J."/>
            <person name="Tang K."/>
        </authorList>
    </citation>
    <scope>NUCLEOTIDE SEQUENCE</scope>
    <source>
        <strain evidence="1">TK19036</strain>
    </source>
</reference>
<sequence>MKYLKKSFWAAAVIWVILPACQDDEEVSRQSLLIGAWSLDDQSIKKVTVSSGDNELELTEEEFIQYLAIQGENINTGELRLFSENTTFTFAEDGSLLIEGIDNSEYDSGNWELSENQNQLLLRTSREVRTFDIRSLSSKRLEAESTFTQADNGTLYQIDFVFLLTK</sequence>
<organism evidence="1">
    <name type="scientific">Roseihalotalea indica</name>
    <dbReference type="NCBI Taxonomy" id="2867963"/>
    <lineage>
        <taxon>Bacteria</taxon>
        <taxon>Pseudomonadati</taxon>
        <taxon>Bacteroidota</taxon>
        <taxon>Cytophagia</taxon>
        <taxon>Cytophagales</taxon>
        <taxon>Catalimonadaceae</taxon>
        <taxon>Roseihalotalea</taxon>
    </lineage>
</organism>
<evidence type="ECO:0008006" key="2">
    <source>
        <dbReference type="Google" id="ProtNLM"/>
    </source>
</evidence>
<reference evidence="1" key="1">
    <citation type="journal article" date="2023" name="Comput. Struct. Biotechnol. J.">
        <title>Discovery of a novel marine Bacteroidetes with a rich repertoire of carbohydrate-active enzymes.</title>
        <authorList>
            <person name="Chen B."/>
            <person name="Liu G."/>
            <person name="Chen Q."/>
            <person name="Wang H."/>
            <person name="Liu L."/>
            <person name="Tang K."/>
        </authorList>
    </citation>
    <scope>NUCLEOTIDE SEQUENCE</scope>
    <source>
        <strain evidence="1">TK19036</strain>
    </source>
</reference>
<accession>A0AA49PYV5</accession>
<protein>
    <recommendedName>
        <fullName evidence="2">Lipocalin-like domain-containing protein</fullName>
    </recommendedName>
</protein>
<dbReference type="AlphaFoldDB" id="A0AA49PYV5"/>
<dbReference type="EMBL" id="CP120682">
    <property type="protein sequence ID" value="WKN39888.1"/>
    <property type="molecule type" value="Genomic_DNA"/>
</dbReference>
<proteinExistence type="predicted"/>